<feature type="transmembrane region" description="Helical" evidence="9">
    <location>
        <begin position="46"/>
        <end position="64"/>
    </location>
</feature>
<dbReference type="PANTHER" id="PTHR10791:SF157">
    <property type="entry name" value="BIDIRECTIONAL SUGAR TRANSPORTER SWEET"/>
    <property type="match status" value="1"/>
</dbReference>
<evidence type="ECO:0000256" key="2">
    <source>
        <dbReference type="ARBA" id="ARBA00007809"/>
    </source>
</evidence>
<evidence type="ECO:0000256" key="3">
    <source>
        <dbReference type="ARBA" id="ARBA00022448"/>
    </source>
</evidence>
<keyword evidence="6" id="KW-0677">Repeat</keyword>
<keyword evidence="3 9" id="KW-0813">Transport</keyword>
<comment type="function">
    <text evidence="9">Mediates both low-affinity uptake and efflux of sugar across the membrane.</text>
</comment>
<evidence type="ECO:0000256" key="5">
    <source>
        <dbReference type="ARBA" id="ARBA00022692"/>
    </source>
</evidence>
<reference evidence="10" key="1">
    <citation type="submission" date="2019-11" db="EMBL/GenBank/DDBJ databases">
        <authorList>
            <person name="Liu Y."/>
            <person name="Hou J."/>
            <person name="Li T.-Q."/>
            <person name="Guan C.-H."/>
            <person name="Wu X."/>
            <person name="Wu H.-Z."/>
            <person name="Ling F."/>
            <person name="Zhang R."/>
            <person name="Shi X.-G."/>
            <person name="Ren J.-P."/>
            <person name="Chen E.-F."/>
            <person name="Sun J.-M."/>
        </authorList>
    </citation>
    <scope>NUCLEOTIDE SEQUENCE</scope>
    <source>
        <strain evidence="10">Adult_tree_wgs_1</strain>
        <tissue evidence="10">Leaves</tissue>
    </source>
</reference>
<dbReference type="GO" id="GO:0051119">
    <property type="term" value="F:sugar transmembrane transporter activity"/>
    <property type="evidence" value="ECO:0007669"/>
    <property type="project" value="InterPro"/>
</dbReference>
<evidence type="ECO:0000256" key="6">
    <source>
        <dbReference type="ARBA" id="ARBA00022737"/>
    </source>
</evidence>
<keyword evidence="4 9" id="KW-0762">Sugar transport</keyword>
<dbReference type="InterPro" id="IPR004316">
    <property type="entry name" value="SWEET_rpt"/>
</dbReference>
<evidence type="ECO:0000256" key="9">
    <source>
        <dbReference type="RuleBase" id="RU910715"/>
    </source>
</evidence>
<evidence type="ECO:0000313" key="10">
    <source>
        <dbReference type="EMBL" id="KAF7120967.1"/>
    </source>
</evidence>
<sequence length="245" mass="26961">MALLTALHMASVFGILGNIVSFMVFLAPVPTFYKICKKKSTQGFQAIPYSVALFSAVLLLYYAFLKKSNGLMIITINSIGCAIEATYLTLFIIYATKESKIYTTKLLLLFNVGACGLIMLGTSLFSKGDTRISVVGWICAVFSVCTFVAPLSIMTPNILGFTFGVAQMVLYLIYNKKTVQALPETKVLDLTIAMEMKVEFKEKQNGEDKAILDLSAIILEIEELKEKQNGEDKGNKPIKTSESNV</sequence>
<feature type="transmembrane region" description="Helical" evidence="9">
    <location>
        <begin position="70"/>
        <end position="94"/>
    </location>
</feature>
<gene>
    <name evidence="10" type="ORF">RHSIM_Rhsim13G0016500</name>
</gene>
<evidence type="ECO:0000256" key="8">
    <source>
        <dbReference type="ARBA" id="ARBA00023136"/>
    </source>
</evidence>
<dbReference type="GO" id="GO:0012505">
    <property type="term" value="C:endomembrane system"/>
    <property type="evidence" value="ECO:0007669"/>
    <property type="project" value="UniProtKB-SubCell"/>
</dbReference>
<comment type="subcellular location">
    <subcellularLocation>
        <location evidence="1">Endomembrane system</location>
        <topology evidence="1">Multi-pass membrane protein</topology>
    </subcellularLocation>
</comment>
<evidence type="ECO:0000256" key="4">
    <source>
        <dbReference type="ARBA" id="ARBA00022597"/>
    </source>
</evidence>
<dbReference type="EMBL" id="WJXA01000013">
    <property type="protein sequence ID" value="KAF7120967.1"/>
    <property type="molecule type" value="Genomic_DNA"/>
</dbReference>
<evidence type="ECO:0000313" key="11">
    <source>
        <dbReference type="Proteomes" id="UP000626092"/>
    </source>
</evidence>
<dbReference type="FunFam" id="1.20.1280.290:FF:000001">
    <property type="entry name" value="Bidirectional sugar transporter SWEET"/>
    <property type="match status" value="1"/>
</dbReference>
<dbReference type="PANTHER" id="PTHR10791">
    <property type="entry name" value="RAG1-ACTIVATING PROTEIN 1"/>
    <property type="match status" value="1"/>
</dbReference>
<dbReference type="Pfam" id="PF03083">
    <property type="entry name" value="MtN3_slv"/>
    <property type="match status" value="1"/>
</dbReference>
<keyword evidence="11" id="KW-1185">Reference proteome</keyword>
<comment type="caution">
    <text evidence="10">The sequence shown here is derived from an EMBL/GenBank/DDBJ whole genome shotgun (WGS) entry which is preliminary data.</text>
</comment>
<name>A0A834G3U4_RHOSS</name>
<dbReference type="GO" id="GO:0016020">
    <property type="term" value="C:membrane"/>
    <property type="evidence" value="ECO:0007669"/>
    <property type="project" value="InterPro"/>
</dbReference>
<protein>
    <recommendedName>
        <fullName evidence="9">Bidirectional sugar transporter SWEET</fullName>
    </recommendedName>
</protein>
<comment type="similarity">
    <text evidence="2 9">Belongs to the SWEET sugar transporter family.</text>
</comment>
<organism evidence="10 11">
    <name type="scientific">Rhododendron simsii</name>
    <name type="common">Sims's rhododendron</name>
    <dbReference type="NCBI Taxonomy" id="118357"/>
    <lineage>
        <taxon>Eukaryota</taxon>
        <taxon>Viridiplantae</taxon>
        <taxon>Streptophyta</taxon>
        <taxon>Embryophyta</taxon>
        <taxon>Tracheophyta</taxon>
        <taxon>Spermatophyta</taxon>
        <taxon>Magnoliopsida</taxon>
        <taxon>eudicotyledons</taxon>
        <taxon>Gunneridae</taxon>
        <taxon>Pentapetalae</taxon>
        <taxon>asterids</taxon>
        <taxon>Ericales</taxon>
        <taxon>Ericaceae</taxon>
        <taxon>Ericoideae</taxon>
        <taxon>Rhodoreae</taxon>
        <taxon>Rhododendron</taxon>
    </lineage>
</organism>
<comment type="caution">
    <text evidence="9">Lacks conserved residue(s) required for the propagation of feature annotation.</text>
</comment>
<evidence type="ECO:0000256" key="1">
    <source>
        <dbReference type="ARBA" id="ARBA00004127"/>
    </source>
</evidence>
<dbReference type="InterPro" id="IPR047664">
    <property type="entry name" value="SWEET"/>
</dbReference>
<dbReference type="Proteomes" id="UP000626092">
    <property type="component" value="Unassembled WGS sequence"/>
</dbReference>
<proteinExistence type="inferred from homology"/>
<keyword evidence="8 9" id="KW-0472">Membrane</keyword>
<feature type="transmembrane region" description="Helical" evidence="9">
    <location>
        <begin position="6"/>
        <end position="26"/>
    </location>
</feature>
<evidence type="ECO:0000256" key="7">
    <source>
        <dbReference type="ARBA" id="ARBA00022989"/>
    </source>
</evidence>
<dbReference type="OrthoDB" id="409725at2759"/>
<keyword evidence="5 9" id="KW-0812">Transmembrane</keyword>
<dbReference type="AlphaFoldDB" id="A0A834G3U4"/>
<dbReference type="Gene3D" id="1.20.1280.290">
    <property type="match status" value="1"/>
</dbReference>
<keyword evidence="7 9" id="KW-1133">Transmembrane helix</keyword>
<feature type="transmembrane region" description="Helical" evidence="9">
    <location>
        <begin position="132"/>
        <end position="151"/>
    </location>
</feature>
<feature type="transmembrane region" description="Helical" evidence="9">
    <location>
        <begin position="158"/>
        <end position="174"/>
    </location>
</feature>
<feature type="transmembrane region" description="Helical" evidence="9">
    <location>
        <begin position="106"/>
        <end position="126"/>
    </location>
</feature>
<accession>A0A834G3U4</accession>